<evidence type="ECO:0000313" key="9">
    <source>
        <dbReference type="Proteomes" id="UP001320420"/>
    </source>
</evidence>
<gene>
    <name evidence="8" type="ORF">SLS62_009230</name>
</gene>
<evidence type="ECO:0000256" key="3">
    <source>
        <dbReference type="ARBA" id="ARBA00023295"/>
    </source>
</evidence>
<dbReference type="GO" id="GO:0005975">
    <property type="term" value="P:carbohydrate metabolic process"/>
    <property type="evidence" value="ECO:0007669"/>
    <property type="project" value="InterPro"/>
</dbReference>
<feature type="active site" description="Proton acceptor" evidence="4">
    <location>
        <position position="36"/>
    </location>
</feature>
<dbReference type="CDD" id="cd18831">
    <property type="entry name" value="GH43_AnAbnA-like"/>
    <property type="match status" value="1"/>
</dbReference>
<keyword evidence="2" id="KW-0378">Hydrolase</keyword>
<evidence type="ECO:0000256" key="6">
    <source>
        <dbReference type="SAM" id="SignalP"/>
    </source>
</evidence>
<dbReference type="Pfam" id="PF04616">
    <property type="entry name" value="Glyco_hydro_43"/>
    <property type="match status" value="1"/>
</dbReference>
<keyword evidence="9" id="KW-1185">Reference proteome</keyword>
<dbReference type="PANTHER" id="PTHR33112:SF16">
    <property type="entry name" value="HETEROKARYON INCOMPATIBILITY DOMAIN-CONTAINING PROTEIN"/>
    <property type="match status" value="1"/>
</dbReference>
<dbReference type="SUPFAM" id="SSF75005">
    <property type="entry name" value="Arabinanase/levansucrase/invertase"/>
    <property type="match status" value="1"/>
</dbReference>
<dbReference type="InterPro" id="IPR010730">
    <property type="entry name" value="HET"/>
</dbReference>
<feature type="signal peptide" evidence="6">
    <location>
        <begin position="1"/>
        <end position="20"/>
    </location>
</feature>
<dbReference type="Pfam" id="PF06985">
    <property type="entry name" value="HET"/>
    <property type="match status" value="1"/>
</dbReference>
<dbReference type="InterPro" id="IPR006710">
    <property type="entry name" value="Glyco_hydro_43"/>
</dbReference>
<accession>A0AAN9UN21</accession>
<dbReference type="AlphaFoldDB" id="A0AAN9UN21"/>
<protein>
    <recommendedName>
        <fullName evidence="7">Heterokaryon incompatibility domain-containing protein</fullName>
    </recommendedName>
</protein>
<proteinExistence type="inferred from homology"/>
<keyword evidence="6" id="KW-0732">Signal</keyword>
<evidence type="ECO:0000256" key="2">
    <source>
        <dbReference type="ARBA" id="ARBA00022801"/>
    </source>
</evidence>
<organism evidence="8 9">
    <name type="scientific">Diatrype stigma</name>
    <dbReference type="NCBI Taxonomy" id="117547"/>
    <lineage>
        <taxon>Eukaryota</taxon>
        <taxon>Fungi</taxon>
        <taxon>Dikarya</taxon>
        <taxon>Ascomycota</taxon>
        <taxon>Pezizomycotina</taxon>
        <taxon>Sordariomycetes</taxon>
        <taxon>Xylariomycetidae</taxon>
        <taxon>Xylariales</taxon>
        <taxon>Diatrypaceae</taxon>
        <taxon>Diatrype</taxon>
    </lineage>
</organism>
<dbReference type="GO" id="GO:0004553">
    <property type="term" value="F:hydrolase activity, hydrolyzing O-glycosyl compounds"/>
    <property type="evidence" value="ECO:0007669"/>
    <property type="project" value="InterPro"/>
</dbReference>
<evidence type="ECO:0000313" key="8">
    <source>
        <dbReference type="EMBL" id="KAK7747074.1"/>
    </source>
</evidence>
<reference evidence="8 9" key="1">
    <citation type="submission" date="2024-02" db="EMBL/GenBank/DDBJ databases">
        <title>De novo assembly and annotation of 12 fungi associated with fruit tree decline syndrome in Ontario, Canada.</title>
        <authorList>
            <person name="Sulman M."/>
            <person name="Ellouze W."/>
            <person name="Ilyukhin E."/>
        </authorList>
    </citation>
    <scope>NUCLEOTIDE SEQUENCE [LARGE SCALE GENOMIC DNA]</scope>
    <source>
        <strain evidence="8 9">M11/M66-122</strain>
    </source>
</reference>
<comment type="similarity">
    <text evidence="1">Belongs to the glycosyl hydrolase 43 family.</text>
</comment>
<dbReference type="PANTHER" id="PTHR33112">
    <property type="entry name" value="DOMAIN PROTEIN, PUTATIVE-RELATED"/>
    <property type="match status" value="1"/>
</dbReference>
<feature type="active site" description="Proton donor" evidence="4">
    <location>
        <position position="204"/>
    </location>
</feature>
<name>A0AAN9UN21_9PEZI</name>
<feature type="domain" description="Heterokaryon incompatibility" evidence="7">
    <location>
        <begin position="538"/>
        <end position="685"/>
    </location>
</feature>
<evidence type="ECO:0000256" key="4">
    <source>
        <dbReference type="PIRSR" id="PIRSR606710-1"/>
    </source>
</evidence>
<dbReference type="InterPro" id="IPR023296">
    <property type="entry name" value="Glyco_hydro_beta-prop_sf"/>
</dbReference>
<feature type="chain" id="PRO_5042883534" description="Heterokaryon incompatibility domain-containing protein" evidence="6">
    <location>
        <begin position="21"/>
        <end position="1051"/>
    </location>
</feature>
<dbReference type="EMBL" id="JAKJXP020000094">
    <property type="protein sequence ID" value="KAK7747074.1"/>
    <property type="molecule type" value="Genomic_DNA"/>
</dbReference>
<dbReference type="Proteomes" id="UP001320420">
    <property type="component" value="Unassembled WGS sequence"/>
</dbReference>
<evidence type="ECO:0000256" key="1">
    <source>
        <dbReference type="ARBA" id="ARBA00009865"/>
    </source>
</evidence>
<dbReference type="Gene3D" id="2.115.10.20">
    <property type="entry name" value="Glycosyl hydrolase domain, family 43"/>
    <property type="match status" value="1"/>
</dbReference>
<comment type="caution">
    <text evidence="8">The sequence shown here is derived from an EMBL/GenBank/DDBJ whole genome shotgun (WGS) entry which is preliminary data.</text>
</comment>
<evidence type="ECO:0000259" key="7">
    <source>
        <dbReference type="Pfam" id="PF06985"/>
    </source>
</evidence>
<sequence length="1051" mass="116903">MLLPTLSACLLALLPSAVLAQYPTPGACSGECFTHDPAVVKRADGKYFRFSTLDLIGISTADDLAGPWTSAGSVIQGASVINLPGNTELWAPDVSYMRGLYYCFYSVSKSGSQTSAIGYATSATMESGSWTDHGIVVTSTGASPYNAIDPNVVNGTGDNEWYLQWGSYWGDVYQARVAIDGEYVFRSGNEHQIAYAPDGIHRMEGAFIWRRDNLWYQFLSVGICCTYNPATDPIDEVYHIVVCRSDNPAGPYVDKNGVSCTSGGGTTVLASHDNIYAPGGQGVFTDPAHGDVLYYHYLDLNIYSTSLHNYEYPKQRDIPANSIRFNMSTSNAHSCVHCQKLVLDLIDGWFDYVGDSGIPNNGLIFDFSLIDVKRAYADGCLLLEPIVSRWLQWDKAALSRWDSRADEIVLFANIDNPVIDMENDTQDLTEIQGFCLWDKVAMKRVDKVAAGCFHVFADAGDPAADYVRTRPIARRPDSPGFFNRARKYLDDCLQEAGVHAECNSSASGKAPTRLLEINRLPQGGYSLRIQKSTGPVKYIALSYCWGGDQVHKTTRERLPAYSRDIQWANLPQTIQDAVKVTAALDARYLWVDSLCIIQDDDDDKAREIADMPNVYNEATVTIVAGAARTAGDGFLHERDLNMLAGSAFKLPFRCRDGRAGSVYLTEMGELQFDEHIDTRAWTLQESYLSKRLLRFNSKQCNLLCQCSPSKPQIVDGWKVDQEYDVRYLENIVFPRKLDIQDDVEGLKNFYKSTFGVDLDYDVGNPETAQGDFIDMWRDLVEAYTMRDLSVPVDRCLAISGLADRIAPVLNTRYVAGLWERFLPTDLLWRVTAPRPKPKEYQGPSWSWTSVNGPVYFIKAIKDISLEIRNVDIELQNPKVLFGATKRGTVRVCGKLLKTYWTEHQVYTSQNESPKTLFSKAILSDMIKADTTGMGFLEGGVITSSTSKSGQGGLAAQALPQRPVDPTKQSAIYFLEICAPGSRTGPGSIGLVLQQKTESRTSSKFTRIGLFDFTIHPEVGKPEDVPAEEWQKFVDCREHIFDGFKPSEIEIE</sequence>
<evidence type="ECO:0000256" key="5">
    <source>
        <dbReference type="PIRSR" id="PIRSR606710-2"/>
    </source>
</evidence>
<keyword evidence="3" id="KW-0326">Glycosidase</keyword>
<feature type="site" description="Important for catalytic activity, responsible for pKa modulation of the active site Glu and correct orientation of both the proton donor and substrate" evidence="5">
    <location>
        <position position="149"/>
    </location>
</feature>